<evidence type="ECO:0000313" key="2">
    <source>
        <dbReference type="Proteomes" id="UP001500631"/>
    </source>
</evidence>
<keyword evidence="2" id="KW-1185">Reference proteome</keyword>
<comment type="caution">
    <text evidence="1">The sequence shown here is derived from an EMBL/GenBank/DDBJ whole genome shotgun (WGS) entry which is preliminary data.</text>
</comment>
<reference evidence="2" key="1">
    <citation type="journal article" date="2019" name="Int. J. Syst. Evol. Microbiol.">
        <title>The Global Catalogue of Microorganisms (GCM) 10K type strain sequencing project: providing services to taxonomists for standard genome sequencing and annotation.</title>
        <authorList>
            <consortium name="The Broad Institute Genomics Platform"/>
            <consortium name="The Broad Institute Genome Sequencing Center for Infectious Disease"/>
            <person name="Wu L."/>
            <person name="Ma J."/>
        </authorList>
    </citation>
    <scope>NUCLEOTIDE SEQUENCE [LARGE SCALE GENOMIC DNA]</scope>
    <source>
        <strain evidence="2">JCM 18424</strain>
    </source>
</reference>
<proteinExistence type="predicted"/>
<dbReference type="EMBL" id="BAABKE010000004">
    <property type="protein sequence ID" value="GAA5099079.1"/>
    <property type="molecule type" value="Genomic_DNA"/>
</dbReference>
<name>A0ABP9MPD8_9GAMM</name>
<dbReference type="InterPro" id="IPR003458">
    <property type="entry name" value="Phage_T4_Gp38_tail_assem"/>
</dbReference>
<accession>A0ABP9MPD8</accession>
<sequence>MNTKHFKDSQNNTFGLDTTSENWKSFIREDWIEITIDEARAIANPPPTQQELDQQQEVENIDFLSSETRRTSDVIAILDDAIEFEIATDEEIAQHKELRKYRLMLSRVPNQETWPLNPTWPTCPEFFKTKE</sequence>
<organism evidence="1 2">
    <name type="scientific">Wohlfahrtiimonas larvae</name>
    <dbReference type="NCBI Taxonomy" id="1157986"/>
    <lineage>
        <taxon>Bacteria</taxon>
        <taxon>Pseudomonadati</taxon>
        <taxon>Pseudomonadota</taxon>
        <taxon>Gammaproteobacteria</taxon>
        <taxon>Cardiobacteriales</taxon>
        <taxon>Ignatzschineriaceae</taxon>
        <taxon>Wohlfahrtiimonas</taxon>
    </lineage>
</organism>
<protein>
    <recommendedName>
        <fullName evidence="3">Phage tail protein</fullName>
    </recommendedName>
</protein>
<dbReference type="RefSeq" id="WP_345667508.1">
    <property type="nucleotide sequence ID" value="NZ_BAABKE010000004.1"/>
</dbReference>
<evidence type="ECO:0008006" key="3">
    <source>
        <dbReference type="Google" id="ProtNLM"/>
    </source>
</evidence>
<dbReference type="Pfam" id="PF02413">
    <property type="entry name" value="Caudo_TAP"/>
    <property type="match status" value="1"/>
</dbReference>
<evidence type="ECO:0000313" key="1">
    <source>
        <dbReference type="EMBL" id="GAA5099079.1"/>
    </source>
</evidence>
<dbReference type="Proteomes" id="UP001500631">
    <property type="component" value="Unassembled WGS sequence"/>
</dbReference>
<gene>
    <name evidence="1" type="ORF">GCM10023338_12150</name>
</gene>